<keyword evidence="11 17" id="KW-0503">Monooxygenase</keyword>
<comment type="similarity">
    <text evidence="4">Belongs to the snRNP core protein family.</text>
</comment>
<keyword evidence="5" id="KW-0963">Cytoplasm</keyword>
<evidence type="ECO:0000256" key="3">
    <source>
        <dbReference type="ARBA" id="ARBA00004514"/>
    </source>
</evidence>
<dbReference type="GO" id="GO:0003723">
    <property type="term" value="F:RNA binding"/>
    <property type="evidence" value="ECO:0007669"/>
    <property type="project" value="InterPro"/>
</dbReference>
<comment type="cofactor">
    <cofactor evidence="1">
        <name>heme</name>
        <dbReference type="ChEBI" id="CHEBI:30413"/>
    </cofactor>
</comment>
<dbReference type="InterPro" id="IPR027248">
    <property type="entry name" value="Sm_D2"/>
</dbReference>
<evidence type="ECO:0000256" key="5">
    <source>
        <dbReference type="ARBA" id="ARBA00022490"/>
    </source>
</evidence>
<dbReference type="InterPro" id="IPR001163">
    <property type="entry name" value="Sm_dom_euk/arc"/>
</dbReference>
<evidence type="ECO:0000256" key="13">
    <source>
        <dbReference type="ARBA" id="ARBA00023242"/>
    </source>
</evidence>
<keyword evidence="12" id="KW-0508">mRNA splicing</keyword>
<organism evidence="20 21">
    <name type="scientific">Allacma fusca</name>
    <dbReference type="NCBI Taxonomy" id="39272"/>
    <lineage>
        <taxon>Eukaryota</taxon>
        <taxon>Metazoa</taxon>
        <taxon>Ecdysozoa</taxon>
        <taxon>Arthropoda</taxon>
        <taxon>Hexapoda</taxon>
        <taxon>Collembola</taxon>
        <taxon>Symphypleona</taxon>
        <taxon>Sminthuridae</taxon>
        <taxon>Allacma</taxon>
    </lineage>
</organism>
<feature type="region of interest" description="Disordered" evidence="18">
    <location>
        <begin position="1"/>
        <end position="24"/>
    </location>
</feature>
<dbReference type="GO" id="GO:0016705">
    <property type="term" value="F:oxidoreductase activity, acting on paired donors, with incorporation or reduction of molecular oxygen"/>
    <property type="evidence" value="ECO:0007669"/>
    <property type="project" value="InterPro"/>
</dbReference>
<dbReference type="GO" id="GO:0097525">
    <property type="term" value="C:spliceosomal snRNP complex"/>
    <property type="evidence" value="ECO:0007669"/>
    <property type="project" value="UniProtKB-ARBA"/>
</dbReference>
<evidence type="ECO:0000313" key="20">
    <source>
        <dbReference type="EMBL" id="CAG7728183.1"/>
    </source>
</evidence>
<dbReference type="PANTHER" id="PTHR24303">
    <property type="entry name" value="HEME-BINDING MONOOXYGENASE FAMILY"/>
    <property type="match status" value="1"/>
</dbReference>
<dbReference type="InterPro" id="IPR001128">
    <property type="entry name" value="Cyt_P450"/>
</dbReference>
<evidence type="ECO:0000256" key="11">
    <source>
        <dbReference type="ARBA" id="ARBA00023033"/>
    </source>
</evidence>
<dbReference type="FunFam" id="2.30.30.100:FF:000069">
    <property type="entry name" value="Small nuclear ribonucleoprotein Sm D2"/>
    <property type="match status" value="1"/>
</dbReference>
<evidence type="ECO:0000259" key="19">
    <source>
        <dbReference type="PROSITE" id="PS52002"/>
    </source>
</evidence>
<evidence type="ECO:0000256" key="18">
    <source>
        <dbReference type="SAM" id="MobiDB-lite"/>
    </source>
</evidence>
<keyword evidence="21" id="KW-1185">Reference proteome</keyword>
<dbReference type="SMART" id="SM00651">
    <property type="entry name" value="Sm"/>
    <property type="match status" value="1"/>
</dbReference>
<evidence type="ECO:0000256" key="4">
    <source>
        <dbReference type="ARBA" id="ARBA00008146"/>
    </source>
</evidence>
<evidence type="ECO:0000256" key="16">
    <source>
        <dbReference type="ARBA" id="ARBA00073889"/>
    </source>
</evidence>
<dbReference type="AlphaFoldDB" id="A0A8J2JVH7"/>
<dbReference type="GO" id="GO:0005689">
    <property type="term" value="C:U12-type spliceosomal complex"/>
    <property type="evidence" value="ECO:0007669"/>
    <property type="project" value="UniProtKB-ARBA"/>
</dbReference>
<dbReference type="InterPro" id="IPR047575">
    <property type="entry name" value="Sm"/>
</dbReference>
<dbReference type="InterPro" id="IPR017972">
    <property type="entry name" value="Cyt_P450_CS"/>
</dbReference>
<accession>A0A8J2JVH7</accession>
<keyword evidence="8" id="KW-0747">Spliceosome</keyword>
<dbReference type="GO" id="GO:0000398">
    <property type="term" value="P:mRNA splicing, via spliceosome"/>
    <property type="evidence" value="ECO:0007669"/>
    <property type="project" value="UniProtKB-ARBA"/>
</dbReference>
<dbReference type="Pfam" id="PF01423">
    <property type="entry name" value="LSM"/>
    <property type="match status" value="1"/>
</dbReference>
<evidence type="ECO:0000256" key="9">
    <source>
        <dbReference type="ARBA" id="ARBA00023002"/>
    </source>
</evidence>
<comment type="caution">
    <text evidence="20">The sequence shown here is derived from an EMBL/GenBank/DDBJ whole genome shotgun (WGS) entry which is preliminary data.</text>
</comment>
<evidence type="ECO:0000256" key="17">
    <source>
        <dbReference type="RuleBase" id="RU000461"/>
    </source>
</evidence>
<evidence type="ECO:0000313" key="21">
    <source>
        <dbReference type="Proteomes" id="UP000708208"/>
    </source>
</evidence>
<feature type="compositionally biased region" description="Basic and acidic residues" evidence="18">
    <location>
        <begin position="7"/>
        <end position="20"/>
    </location>
</feature>
<proteinExistence type="inferred from homology"/>
<protein>
    <recommendedName>
        <fullName evidence="16">Probable small nuclear ribonucleoprotein Sm D2</fullName>
    </recommendedName>
    <alternativeName>
        <fullName evidence="15">snRNP core protein D2</fullName>
    </alternativeName>
</protein>
<keyword evidence="13" id="KW-0539">Nucleus</keyword>
<dbReference type="OrthoDB" id="1470350at2759"/>
<evidence type="ECO:0000256" key="15">
    <source>
        <dbReference type="ARBA" id="ARBA00033125"/>
    </source>
</evidence>
<evidence type="ECO:0000256" key="12">
    <source>
        <dbReference type="ARBA" id="ARBA00023187"/>
    </source>
</evidence>
<evidence type="ECO:0000256" key="6">
    <source>
        <dbReference type="ARBA" id="ARBA00022664"/>
    </source>
</evidence>
<reference evidence="20" key="1">
    <citation type="submission" date="2021-06" db="EMBL/GenBank/DDBJ databases">
        <authorList>
            <person name="Hodson N. C."/>
            <person name="Mongue J. A."/>
            <person name="Jaron S. K."/>
        </authorList>
    </citation>
    <scope>NUCLEOTIDE SEQUENCE</scope>
</reference>
<name>A0A8J2JVH7_9HEXA</name>
<dbReference type="Proteomes" id="UP000708208">
    <property type="component" value="Unassembled WGS sequence"/>
</dbReference>
<dbReference type="Pfam" id="PF00067">
    <property type="entry name" value="p450"/>
    <property type="match status" value="1"/>
</dbReference>
<keyword evidence="17" id="KW-0349">Heme</keyword>
<sequence length="658" mass="75341">MSSLAKPKSEMTPEELHQREEEEFNTGPLSILTTSVHNNTQVLISCRNNKKLLARVKAFDRHCNMVLENVKEMWTEHPQKGKGKKKSKPVNKDRYISKMFLRGDSVILVMKNPQAQAVTAVANLSDTVFNFLSFHKLVGEKAVVFIKSRGPITHLFEQADAMDGLISWWVTLSCLFVFFLGLVKLSRDHKQKLMKRTTLLSQSCRQFQELPSPRRLPLLGHLHLLHGDPFVEMTRLSAIYGDIYSLQLGTISTVVVSSLEMMKEILVTKGSKFGNRADFLRYHVLFGGDKDNSLAFCDWSETQKIRRALARRFCHTKIFANRVDEAVQKRSDALMESIEKDILLGGVESQLKRHIHEACANIFFEFFASQHFDPSEDMEFNKMVRYFDDIFWDINQNHPTDVLPFLAPFYRSYFQNMTRMSQYIRNFVLQRIIPVHSEKLDSENPEDLVDNLLLHLHEAKEEDRLTMDQVLFELEDFIGGHAAVANLVARAIVEIARVPGLSDKIYSKCVQTRNGDYMKAVLYETLRKTSSPIVPHVASEDTSIAGYEIKKGTMIIFNNYELNTSSAYWSSPKNFVPERFLTEAGCFRKPSHFLPFSTGKRACMGYKLVEDVFEGILTTMISKFSLEAPENSNHLPLSCVALNPDIPLNVRFTPRQSL</sequence>
<dbReference type="CDD" id="cd01720">
    <property type="entry name" value="Sm_D2"/>
    <property type="match status" value="1"/>
</dbReference>
<dbReference type="GO" id="GO:0005829">
    <property type="term" value="C:cytosol"/>
    <property type="evidence" value="ECO:0007669"/>
    <property type="project" value="UniProtKB-SubCell"/>
</dbReference>
<evidence type="ECO:0000256" key="8">
    <source>
        <dbReference type="ARBA" id="ARBA00022728"/>
    </source>
</evidence>
<keyword evidence="14" id="KW-0687">Ribonucleoprotein</keyword>
<keyword evidence="9 17" id="KW-0560">Oxidoreductase</keyword>
<dbReference type="GO" id="GO:0005506">
    <property type="term" value="F:iron ion binding"/>
    <property type="evidence" value="ECO:0007669"/>
    <property type="project" value="InterPro"/>
</dbReference>
<keyword evidence="7 17" id="KW-0479">Metal-binding</keyword>
<dbReference type="EMBL" id="CAJVCH010159560">
    <property type="protein sequence ID" value="CAG7728183.1"/>
    <property type="molecule type" value="Genomic_DNA"/>
</dbReference>
<evidence type="ECO:0000256" key="2">
    <source>
        <dbReference type="ARBA" id="ARBA00004123"/>
    </source>
</evidence>
<dbReference type="GO" id="GO:0004497">
    <property type="term" value="F:monooxygenase activity"/>
    <property type="evidence" value="ECO:0007669"/>
    <property type="project" value="UniProtKB-KW"/>
</dbReference>
<dbReference type="PROSITE" id="PS52002">
    <property type="entry name" value="SM"/>
    <property type="match status" value="1"/>
</dbReference>
<dbReference type="PROSITE" id="PS00086">
    <property type="entry name" value="CYTOCHROME_P450"/>
    <property type="match status" value="1"/>
</dbReference>
<gene>
    <name evidence="20" type="ORF">AFUS01_LOCUS16984</name>
</gene>
<keyword evidence="6" id="KW-0507">mRNA processing</keyword>
<comment type="subcellular location">
    <subcellularLocation>
        <location evidence="3">Cytoplasm</location>
        <location evidence="3">Cytosol</location>
    </subcellularLocation>
    <subcellularLocation>
        <location evidence="2">Nucleus</location>
    </subcellularLocation>
</comment>
<comment type="similarity">
    <text evidence="17">Belongs to the cytochrome P450 family.</text>
</comment>
<dbReference type="PANTHER" id="PTHR24303:SF31">
    <property type="entry name" value="CYTOCHROME P450 307A1-RELATED"/>
    <property type="match status" value="1"/>
</dbReference>
<evidence type="ECO:0000256" key="10">
    <source>
        <dbReference type="ARBA" id="ARBA00023004"/>
    </source>
</evidence>
<dbReference type="GO" id="GO:0020037">
    <property type="term" value="F:heme binding"/>
    <property type="evidence" value="ECO:0007669"/>
    <property type="project" value="InterPro"/>
</dbReference>
<feature type="domain" description="Sm" evidence="19">
    <location>
        <begin position="29"/>
        <end position="115"/>
    </location>
</feature>
<evidence type="ECO:0000256" key="14">
    <source>
        <dbReference type="ARBA" id="ARBA00023274"/>
    </source>
</evidence>
<evidence type="ECO:0000256" key="1">
    <source>
        <dbReference type="ARBA" id="ARBA00001971"/>
    </source>
</evidence>
<keyword evidence="10 17" id="KW-0408">Iron</keyword>
<evidence type="ECO:0000256" key="7">
    <source>
        <dbReference type="ARBA" id="ARBA00022723"/>
    </source>
</evidence>